<dbReference type="RefSeq" id="XP_068345958.1">
    <property type="nucleotide sequence ID" value="XM_068513446.1"/>
</dbReference>
<evidence type="ECO:0000313" key="6">
    <source>
        <dbReference type="Proteomes" id="UP000179807"/>
    </source>
</evidence>
<dbReference type="SMART" id="SM00853">
    <property type="entry name" value="MutL_C"/>
    <property type="match status" value="1"/>
</dbReference>
<dbReference type="GO" id="GO:0032389">
    <property type="term" value="C:MutLalpha complex"/>
    <property type="evidence" value="ECO:0007669"/>
    <property type="project" value="TreeGrafter"/>
</dbReference>
<dbReference type="VEuPathDB" id="TrichDB:TRFO_40864"/>
<reference evidence="5" key="1">
    <citation type="submission" date="2016-10" db="EMBL/GenBank/DDBJ databases">
        <authorList>
            <person name="Benchimol M."/>
            <person name="Almeida L.G."/>
            <person name="Vasconcelos A.T."/>
            <person name="Perreira-Neves A."/>
            <person name="Rosa I.A."/>
            <person name="Tasca T."/>
            <person name="Bogo M.R."/>
            <person name="de Souza W."/>
        </authorList>
    </citation>
    <scope>NUCLEOTIDE SEQUENCE [LARGE SCALE GENOMIC DNA]</scope>
    <source>
        <strain evidence="5">K</strain>
    </source>
</reference>
<comment type="similarity">
    <text evidence="1">Belongs to the DNA mismatch repair MutL/HexB family.</text>
</comment>
<dbReference type="InterPro" id="IPR013507">
    <property type="entry name" value="DNA_mismatch_S5_2-like"/>
</dbReference>
<comment type="caution">
    <text evidence="5">The sequence shown here is derived from an EMBL/GenBank/DDBJ whole genome shotgun (WGS) entry which is preliminary data.</text>
</comment>
<dbReference type="Pfam" id="PF08676">
    <property type="entry name" value="MutL_C"/>
    <property type="match status" value="1"/>
</dbReference>
<dbReference type="SMART" id="SM01340">
    <property type="entry name" value="DNA_mis_repair"/>
    <property type="match status" value="1"/>
</dbReference>
<feature type="compositionally biased region" description="Low complexity" evidence="2">
    <location>
        <begin position="116"/>
        <end position="127"/>
    </location>
</feature>
<evidence type="ECO:0000313" key="5">
    <source>
        <dbReference type="EMBL" id="OHS92821.1"/>
    </source>
</evidence>
<name>A0A1J4J5T8_9EUKA</name>
<evidence type="ECO:0000256" key="2">
    <source>
        <dbReference type="SAM" id="MobiDB-lite"/>
    </source>
</evidence>
<dbReference type="InterPro" id="IPR036890">
    <property type="entry name" value="HATPase_C_sf"/>
</dbReference>
<proteinExistence type="inferred from homology"/>
<dbReference type="InterPro" id="IPR042120">
    <property type="entry name" value="MutL_C_dimsub"/>
</dbReference>
<dbReference type="PANTHER" id="PTHR10073:SF52">
    <property type="entry name" value="MISMATCH REPAIR ENDONUCLEASE PMS2"/>
    <property type="match status" value="1"/>
</dbReference>
<dbReference type="GeneID" id="94848150"/>
<dbReference type="InterPro" id="IPR020568">
    <property type="entry name" value="Ribosomal_Su5_D2-typ_SF"/>
</dbReference>
<feature type="compositionally biased region" description="Low complexity" evidence="2">
    <location>
        <begin position="84"/>
        <end position="102"/>
    </location>
</feature>
<dbReference type="Gene3D" id="3.30.565.10">
    <property type="entry name" value="Histidine kinase-like ATPase, C-terminal domain"/>
    <property type="match status" value="1"/>
</dbReference>
<evidence type="ECO:0000256" key="1">
    <source>
        <dbReference type="ARBA" id="ARBA00006082"/>
    </source>
</evidence>
<keyword evidence="6" id="KW-1185">Reference proteome</keyword>
<feature type="compositionally biased region" description="Basic and acidic residues" evidence="2">
    <location>
        <begin position="103"/>
        <end position="115"/>
    </location>
</feature>
<dbReference type="SUPFAM" id="SSF118116">
    <property type="entry name" value="DNA mismatch repair protein MutL"/>
    <property type="match status" value="1"/>
</dbReference>
<evidence type="ECO:0000259" key="3">
    <source>
        <dbReference type="SMART" id="SM00853"/>
    </source>
</evidence>
<dbReference type="SUPFAM" id="SSF54211">
    <property type="entry name" value="Ribosomal protein S5 domain 2-like"/>
    <property type="match status" value="1"/>
</dbReference>
<dbReference type="GO" id="GO:0140664">
    <property type="term" value="F:ATP-dependent DNA damage sensor activity"/>
    <property type="evidence" value="ECO:0007669"/>
    <property type="project" value="InterPro"/>
</dbReference>
<dbReference type="OrthoDB" id="10254304at2759"/>
<evidence type="ECO:0000259" key="4">
    <source>
        <dbReference type="SMART" id="SM01340"/>
    </source>
</evidence>
<gene>
    <name evidence="5" type="ORF">TRFO_40864</name>
</gene>
<feature type="domain" description="DNA mismatch repair protein S5" evidence="4">
    <location>
        <begin position="247"/>
        <end position="366"/>
    </location>
</feature>
<dbReference type="EMBL" id="MLAK01001464">
    <property type="protein sequence ID" value="OHS92821.1"/>
    <property type="molecule type" value="Genomic_DNA"/>
</dbReference>
<protein>
    <submittedName>
        <fullName evidence="5">Mismatch repair protein</fullName>
    </submittedName>
</protein>
<organism evidence="5 6">
    <name type="scientific">Tritrichomonas foetus</name>
    <dbReference type="NCBI Taxonomy" id="1144522"/>
    <lineage>
        <taxon>Eukaryota</taxon>
        <taxon>Metamonada</taxon>
        <taxon>Parabasalia</taxon>
        <taxon>Tritrichomonadida</taxon>
        <taxon>Tritrichomonadidae</taxon>
        <taxon>Tritrichomonas</taxon>
    </lineage>
</organism>
<dbReference type="Proteomes" id="UP000179807">
    <property type="component" value="Unassembled WGS sequence"/>
</dbReference>
<dbReference type="Pfam" id="PF13589">
    <property type="entry name" value="HATPase_c_3"/>
    <property type="match status" value="1"/>
</dbReference>
<dbReference type="SUPFAM" id="SSF55874">
    <property type="entry name" value="ATPase domain of HSP90 chaperone/DNA topoisomerase II/histidine kinase"/>
    <property type="match status" value="1"/>
</dbReference>
<dbReference type="GO" id="GO:0030983">
    <property type="term" value="F:mismatched DNA binding"/>
    <property type="evidence" value="ECO:0007669"/>
    <property type="project" value="InterPro"/>
</dbReference>
<dbReference type="GO" id="GO:0016887">
    <property type="term" value="F:ATP hydrolysis activity"/>
    <property type="evidence" value="ECO:0007669"/>
    <property type="project" value="InterPro"/>
</dbReference>
<dbReference type="InterPro" id="IPR014790">
    <property type="entry name" value="MutL_C"/>
</dbReference>
<accession>A0A1J4J5T8</accession>
<feature type="region of interest" description="Disordered" evidence="2">
    <location>
        <begin position="84"/>
        <end position="133"/>
    </location>
</feature>
<dbReference type="InterPro" id="IPR042121">
    <property type="entry name" value="MutL_C_regsub"/>
</dbReference>
<dbReference type="GO" id="GO:0005524">
    <property type="term" value="F:ATP binding"/>
    <property type="evidence" value="ECO:0007669"/>
    <property type="project" value="InterPro"/>
</dbReference>
<dbReference type="InterPro" id="IPR038973">
    <property type="entry name" value="MutL/Mlh/Pms-like"/>
</dbReference>
<dbReference type="Gene3D" id="3.30.1540.20">
    <property type="entry name" value="MutL, C-terminal domain, dimerisation subdomain"/>
    <property type="match status" value="1"/>
</dbReference>
<dbReference type="InterPro" id="IPR037198">
    <property type="entry name" value="MutL_C_sf"/>
</dbReference>
<dbReference type="Gene3D" id="3.30.1370.100">
    <property type="entry name" value="MutL, C-terminal domain, regulatory subdomain"/>
    <property type="match status" value="1"/>
</dbReference>
<dbReference type="GO" id="GO:0006298">
    <property type="term" value="P:mismatch repair"/>
    <property type="evidence" value="ECO:0007669"/>
    <property type="project" value="InterPro"/>
</dbReference>
<dbReference type="AlphaFoldDB" id="A0A1J4J5T8"/>
<dbReference type="PANTHER" id="PTHR10073">
    <property type="entry name" value="DNA MISMATCH REPAIR PROTEIN MLH, PMS, MUTL"/>
    <property type="match status" value="1"/>
</dbReference>
<sequence>MDECLSQMNMLDDNDGQLIRATETISTVSHCLRELIENSLDADAKILNIKINNTGLESLIVSDNGSGISRQDFEMLCREGATSKNANFNNSHNNDVNNSNNSEDSHSNSIHDDKNGNFMNNNNSNSSKIHHFSGGRGRALDAIANMSYMTIESSNDNSGGGYRLTFKNGEREIYPISRLKGTSVIVQSLFYAYPVRRHYFLQHRLTELFYLDEVVASFAMSTKANITVSIDGKTVTHVHASNKIQRISTVLGKDVANSLIHGTADLNEWCENATLEYFCTPLNANFNGRIYTSVNGRPVINMNIIRGVRNEFKSCNGNRWPVVILQITAKREMYEFTPDIPFIGIDFIKEDMLKALICLSLQKSWIDEQSPSSSPDITLHRIKPTRPLCLSGSVSKSKLTTQKLLERKDKLQNFVIDYGHSFNVIKQSSFANMEIIGQWNKAFVLTRLGPDIFAIDQHAACEAMNFEKLKKEKTKIKQQLVNHVTLNLTQEDLENAKNNHKKCQELGFDYDIIENGIIVKAVPNDKSVATGINDLQETLTLLREVPLSQPQTQGSRTQMAYRACHSSIRVGDTLSMPLMQNLLDRMATTEHPWNCPHGRPTWCCINSIESKFNPNDT</sequence>
<feature type="domain" description="MutL C-terminal dimerisation" evidence="3">
    <location>
        <begin position="435"/>
        <end position="574"/>
    </location>
</feature>